<dbReference type="SUPFAM" id="SSF52540">
    <property type="entry name" value="P-loop containing nucleoside triphosphate hydrolases"/>
    <property type="match status" value="1"/>
</dbReference>
<proteinExistence type="inferred from homology"/>
<keyword evidence="12" id="KW-1185">Reference proteome</keyword>
<evidence type="ECO:0000256" key="10">
    <source>
        <dbReference type="SAM" id="Coils"/>
    </source>
</evidence>
<sequence>MLSQITIKKFLYLTDIKLDLVDGVNVFTGETGVGKSLIVDAIAFVLGERGNYPEDSYVELVFENIQNDYSEEGLLIVSRQIKNGKSIYYLNGKRATLSTIKEATEDLVEIYSQHQYQKLFSKDNQRKIFDSFCQIEDLLEEYQKLYKEFKEKEKEYNQLIQAQSERLRELDFLKYQLNELNNANIKSGEKEALEERYSYLSNIQTIKEIVSITEYSLSEEIFEKLSVIIKNLSKIAGYDKNIQKALNQIEEAYNILKDAGYQLSKIELDIDEKEINLIEERLNLINHLERKYNTDEKGLIELKNKIEEKIQELENSQIQIPNLQKDINILKEKINQLAEIISQKRKEKAKIFDEIVKKHLSELALESATFITDIQEKQPDRYGKDEVRFLFSANKGLKPSFLEDTASGGELSRLSLVLRLLTQKSAKTLILDEIDTGIGGKTALNLSKKLKDLSKNFQLIIITHLPQIASISDKHFYIEKYNLPDTTKAVIKEIEDIEKEKEIARMLSGIIDEKSIQLAKNLINSFAKNG</sequence>
<dbReference type="PANTHER" id="PTHR11059:SF0">
    <property type="entry name" value="DNA REPAIR PROTEIN RECN"/>
    <property type="match status" value="1"/>
</dbReference>
<evidence type="ECO:0000256" key="1">
    <source>
        <dbReference type="ARBA" id="ARBA00003618"/>
    </source>
</evidence>
<dbReference type="Gene3D" id="3.40.50.300">
    <property type="entry name" value="P-loop containing nucleotide triphosphate hydrolases"/>
    <property type="match status" value="2"/>
</dbReference>
<dbReference type="GO" id="GO:0043590">
    <property type="term" value="C:bacterial nucleoid"/>
    <property type="evidence" value="ECO:0007669"/>
    <property type="project" value="TreeGrafter"/>
</dbReference>
<name>A0AA45WMC5_9AQUI</name>
<feature type="coiled-coil region" evidence="10">
    <location>
        <begin position="135"/>
        <end position="166"/>
    </location>
</feature>
<accession>A0AA45WMC5</accession>
<evidence type="ECO:0000256" key="2">
    <source>
        <dbReference type="ARBA" id="ARBA00009441"/>
    </source>
</evidence>
<reference evidence="11" key="1">
    <citation type="submission" date="2017-05" db="EMBL/GenBank/DDBJ databases">
        <authorList>
            <person name="Varghese N."/>
            <person name="Submissions S."/>
        </authorList>
    </citation>
    <scope>NUCLEOTIDE SEQUENCE</scope>
    <source>
        <strain evidence="11">DSM 18763</strain>
    </source>
</reference>
<dbReference type="GO" id="GO:0005524">
    <property type="term" value="F:ATP binding"/>
    <property type="evidence" value="ECO:0007669"/>
    <property type="project" value="UniProtKB-KW"/>
</dbReference>
<keyword evidence="10" id="KW-0175">Coiled coil</keyword>
<dbReference type="GO" id="GO:0006310">
    <property type="term" value="P:DNA recombination"/>
    <property type="evidence" value="ECO:0007669"/>
    <property type="project" value="InterPro"/>
</dbReference>
<evidence type="ECO:0000256" key="7">
    <source>
        <dbReference type="ARBA" id="ARBA00023204"/>
    </source>
</evidence>
<dbReference type="InterPro" id="IPR004604">
    <property type="entry name" value="DNA_recomb/repair_RecN"/>
</dbReference>
<dbReference type="PIRSF" id="PIRSF003128">
    <property type="entry name" value="RecN"/>
    <property type="match status" value="1"/>
</dbReference>
<evidence type="ECO:0000313" key="11">
    <source>
        <dbReference type="EMBL" id="SMP14051.1"/>
    </source>
</evidence>
<evidence type="ECO:0000256" key="9">
    <source>
        <dbReference type="PIRNR" id="PIRNR003128"/>
    </source>
</evidence>
<keyword evidence="5 9" id="KW-0227">DNA damage</keyword>
<keyword evidence="4" id="KW-0547">Nucleotide-binding</keyword>
<protein>
    <recommendedName>
        <fullName evidence="3 9">DNA repair protein RecN</fullName>
    </recommendedName>
    <alternativeName>
        <fullName evidence="8 9">Recombination protein N</fullName>
    </alternativeName>
</protein>
<dbReference type="Proteomes" id="UP001157947">
    <property type="component" value="Unassembled WGS sequence"/>
</dbReference>
<evidence type="ECO:0000256" key="5">
    <source>
        <dbReference type="ARBA" id="ARBA00022763"/>
    </source>
</evidence>
<feature type="coiled-coil region" evidence="10">
    <location>
        <begin position="285"/>
        <end position="350"/>
    </location>
</feature>
<comment type="similarity">
    <text evidence="2 9">Belongs to the RecN family.</text>
</comment>
<dbReference type="InterPro" id="IPR027417">
    <property type="entry name" value="P-loop_NTPase"/>
</dbReference>
<dbReference type="GO" id="GO:0009432">
    <property type="term" value="P:SOS response"/>
    <property type="evidence" value="ECO:0007669"/>
    <property type="project" value="TreeGrafter"/>
</dbReference>
<keyword evidence="6" id="KW-0067">ATP-binding</keyword>
<evidence type="ECO:0000256" key="3">
    <source>
        <dbReference type="ARBA" id="ARBA00021315"/>
    </source>
</evidence>
<dbReference type="EMBL" id="FXTX01000012">
    <property type="protein sequence ID" value="SMP14051.1"/>
    <property type="molecule type" value="Genomic_DNA"/>
</dbReference>
<comment type="caution">
    <text evidence="11">The sequence shown here is derived from an EMBL/GenBank/DDBJ whole genome shotgun (WGS) entry which is preliminary data.</text>
</comment>
<keyword evidence="7 9" id="KW-0234">DNA repair</keyword>
<comment type="function">
    <text evidence="1 9">May be involved in recombinational repair of damaged DNA.</text>
</comment>
<dbReference type="GO" id="GO:0006281">
    <property type="term" value="P:DNA repair"/>
    <property type="evidence" value="ECO:0007669"/>
    <property type="project" value="UniProtKB-KW"/>
</dbReference>
<organism evidence="11 12">
    <name type="scientific">Venenivibrio stagnispumantis</name>
    <dbReference type="NCBI Taxonomy" id="407998"/>
    <lineage>
        <taxon>Bacteria</taxon>
        <taxon>Pseudomonadati</taxon>
        <taxon>Aquificota</taxon>
        <taxon>Aquificia</taxon>
        <taxon>Aquificales</taxon>
        <taxon>Hydrogenothermaceae</taxon>
        <taxon>Venenivibrio</taxon>
    </lineage>
</organism>
<evidence type="ECO:0000256" key="8">
    <source>
        <dbReference type="ARBA" id="ARBA00033408"/>
    </source>
</evidence>
<evidence type="ECO:0000256" key="6">
    <source>
        <dbReference type="ARBA" id="ARBA00022840"/>
    </source>
</evidence>
<gene>
    <name evidence="11" type="ORF">SAMN06264868_1125</name>
</gene>
<evidence type="ECO:0000313" key="12">
    <source>
        <dbReference type="Proteomes" id="UP001157947"/>
    </source>
</evidence>
<dbReference type="PANTHER" id="PTHR11059">
    <property type="entry name" value="DNA REPAIR PROTEIN RECN"/>
    <property type="match status" value="1"/>
</dbReference>
<evidence type="ECO:0000256" key="4">
    <source>
        <dbReference type="ARBA" id="ARBA00022741"/>
    </source>
</evidence>
<dbReference type="AlphaFoldDB" id="A0AA45WMC5"/>
<dbReference type="RefSeq" id="WP_265134603.1">
    <property type="nucleotide sequence ID" value="NZ_FXTX01000012.1"/>
</dbReference>